<accession>A0A328C676</accession>
<feature type="domain" description="Response regulatory" evidence="3">
    <location>
        <begin position="2"/>
        <end position="119"/>
    </location>
</feature>
<dbReference type="PROSITE" id="PS50110">
    <property type="entry name" value="RESPONSE_REGULATORY"/>
    <property type="match status" value="1"/>
</dbReference>
<dbReference type="PROSITE" id="PS50930">
    <property type="entry name" value="HTH_LYTTR"/>
    <property type="match status" value="1"/>
</dbReference>
<dbReference type="Pfam" id="PF04397">
    <property type="entry name" value="LytTR"/>
    <property type="match status" value="1"/>
</dbReference>
<feature type="domain" description="HTH LytTR-type" evidence="4">
    <location>
        <begin position="147"/>
        <end position="252"/>
    </location>
</feature>
<dbReference type="GO" id="GO:0003677">
    <property type="term" value="F:DNA binding"/>
    <property type="evidence" value="ECO:0007669"/>
    <property type="project" value="UniProtKB-KW"/>
</dbReference>
<organism evidence="5 6">
    <name type="scientific">Lujinxingia litoralis</name>
    <dbReference type="NCBI Taxonomy" id="2211119"/>
    <lineage>
        <taxon>Bacteria</taxon>
        <taxon>Deltaproteobacteria</taxon>
        <taxon>Bradymonadales</taxon>
        <taxon>Lujinxingiaceae</taxon>
        <taxon>Lujinxingia</taxon>
    </lineage>
</organism>
<keyword evidence="5" id="KW-0238">DNA-binding</keyword>
<dbReference type="PANTHER" id="PTHR37299">
    <property type="entry name" value="TRANSCRIPTIONAL REGULATOR-RELATED"/>
    <property type="match status" value="1"/>
</dbReference>
<comment type="caution">
    <text evidence="5">The sequence shown here is derived from an EMBL/GenBank/DDBJ whole genome shotgun (WGS) entry which is preliminary data.</text>
</comment>
<protein>
    <submittedName>
        <fullName evidence="5">DNA-binding response regulator</fullName>
    </submittedName>
</protein>
<name>A0A328C676_9DELT</name>
<dbReference type="InterPro" id="IPR001789">
    <property type="entry name" value="Sig_transdc_resp-reg_receiver"/>
</dbReference>
<dbReference type="EMBL" id="QHKO01000007">
    <property type="protein sequence ID" value="RAL20871.1"/>
    <property type="molecule type" value="Genomic_DNA"/>
</dbReference>
<feature type="region of interest" description="Disordered" evidence="2">
    <location>
        <begin position="126"/>
        <end position="145"/>
    </location>
</feature>
<sequence length="259" mass="28663">MRALVIDDELPAREELLWLLEQCPQITGAEQAEHARDAIARLEEGPAIDVVFLDIDMPDINGVRLAQLWRDRLGDRAPAVIFVTAYQDHALDAFNLDATDYLLKPVRLARLKQAIERAARRLDVAPATDDAAASPAGPTASTPLTRISVEEHGAYRVIPVDAILWAEAEEGFATVHTAEASFLTDFSMKFLEENLPAEHFFRSHRSFIVRLDAISHIAPTGAGTYRLLLGSEERAVPLARSRAPELKARIPWSANALEE</sequence>
<evidence type="ECO:0000259" key="3">
    <source>
        <dbReference type="PROSITE" id="PS50110"/>
    </source>
</evidence>
<dbReference type="InterPro" id="IPR007492">
    <property type="entry name" value="LytTR_DNA-bd_dom"/>
</dbReference>
<dbReference type="RefSeq" id="WP_111730602.1">
    <property type="nucleotide sequence ID" value="NZ_QHKO01000007.1"/>
</dbReference>
<dbReference type="Pfam" id="PF00072">
    <property type="entry name" value="Response_reg"/>
    <property type="match status" value="1"/>
</dbReference>
<dbReference type="SMART" id="SM00850">
    <property type="entry name" value="LytTR"/>
    <property type="match status" value="1"/>
</dbReference>
<dbReference type="GO" id="GO:0000156">
    <property type="term" value="F:phosphorelay response regulator activity"/>
    <property type="evidence" value="ECO:0007669"/>
    <property type="project" value="InterPro"/>
</dbReference>
<feature type="modified residue" description="4-aspartylphosphate" evidence="1">
    <location>
        <position position="54"/>
    </location>
</feature>
<evidence type="ECO:0000259" key="4">
    <source>
        <dbReference type="PROSITE" id="PS50930"/>
    </source>
</evidence>
<dbReference type="Gene3D" id="2.40.50.1020">
    <property type="entry name" value="LytTr DNA-binding domain"/>
    <property type="match status" value="1"/>
</dbReference>
<gene>
    <name evidence="5" type="ORF">DL240_14400</name>
</gene>
<evidence type="ECO:0000256" key="2">
    <source>
        <dbReference type="SAM" id="MobiDB-lite"/>
    </source>
</evidence>
<dbReference type="PANTHER" id="PTHR37299:SF1">
    <property type="entry name" value="STAGE 0 SPORULATION PROTEIN A HOMOLOG"/>
    <property type="match status" value="1"/>
</dbReference>
<dbReference type="InterPro" id="IPR046947">
    <property type="entry name" value="LytR-like"/>
</dbReference>
<keyword evidence="6" id="KW-1185">Reference proteome</keyword>
<dbReference type="InterPro" id="IPR011006">
    <property type="entry name" value="CheY-like_superfamily"/>
</dbReference>
<dbReference type="SMART" id="SM00448">
    <property type="entry name" value="REC"/>
    <property type="match status" value="1"/>
</dbReference>
<dbReference type="OrthoDB" id="1490554at2"/>
<proteinExistence type="predicted"/>
<dbReference type="AlphaFoldDB" id="A0A328C676"/>
<evidence type="ECO:0000313" key="6">
    <source>
        <dbReference type="Proteomes" id="UP000249169"/>
    </source>
</evidence>
<evidence type="ECO:0000256" key="1">
    <source>
        <dbReference type="PROSITE-ProRule" id="PRU00169"/>
    </source>
</evidence>
<dbReference type="SUPFAM" id="SSF52172">
    <property type="entry name" value="CheY-like"/>
    <property type="match status" value="1"/>
</dbReference>
<evidence type="ECO:0000313" key="5">
    <source>
        <dbReference type="EMBL" id="RAL20871.1"/>
    </source>
</evidence>
<reference evidence="5 6" key="1">
    <citation type="submission" date="2018-05" db="EMBL/GenBank/DDBJ databases">
        <title>Lujinxingia marina gen. nov. sp. nov., a new facultative anaerobic member of the class Deltaproteobacteria, and proposal of Lujinxingaceae fam. nov.</title>
        <authorList>
            <person name="Li C.-M."/>
        </authorList>
    </citation>
    <scope>NUCLEOTIDE SEQUENCE [LARGE SCALE GENOMIC DNA]</scope>
    <source>
        <strain evidence="5 6">B210</strain>
    </source>
</reference>
<dbReference type="Proteomes" id="UP000249169">
    <property type="component" value="Unassembled WGS sequence"/>
</dbReference>
<dbReference type="Gene3D" id="3.40.50.2300">
    <property type="match status" value="1"/>
</dbReference>
<keyword evidence="1" id="KW-0597">Phosphoprotein</keyword>